<organism evidence="1 2">
    <name type="scientific">Octopus vulgaris</name>
    <name type="common">Common octopus</name>
    <dbReference type="NCBI Taxonomy" id="6645"/>
    <lineage>
        <taxon>Eukaryota</taxon>
        <taxon>Metazoa</taxon>
        <taxon>Spiralia</taxon>
        <taxon>Lophotrochozoa</taxon>
        <taxon>Mollusca</taxon>
        <taxon>Cephalopoda</taxon>
        <taxon>Coleoidea</taxon>
        <taxon>Octopodiformes</taxon>
        <taxon>Octopoda</taxon>
        <taxon>Incirrata</taxon>
        <taxon>Octopodidae</taxon>
        <taxon>Octopus</taxon>
    </lineage>
</organism>
<proteinExistence type="predicted"/>
<dbReference type="EMBL" id="OX597819">
    <property type="protein sequence ID" value="CAI9724950.1"/>
    <property type="molecule type" value="Genomic_DNA"/>
</dbReference>
<evidence type="ECO:0000313" key="2">
    <source>
        <dbReference type="Proteomes" id="UP001162480"/>
    </source>
</evidence>
<keyword evidence="2" id="KW-1185">Reference proteome</keyword>
<evidence type="ECO:0000313" key="1">
    <source>
        <dbReference type="EMBL" id="CAI9724950.1"/>
    </source>
</evidence>
<reference evidence="1" key="1">
    <citation type="submission" date="2023-08" db="EMBL/GenBank/DDBJ databases">
        <authorList>
            <person name="Alioto T."/>
            <person name="Alioto T."/>
            <person name="Gomez Garrido J."/>
        </authorList>
    </citation>
    <scope>NUCLEOTIDE SEQUENCE</scope>
</reference>
<accession>A0AA36AZ41</accession>
<sequence>MKTMTSQVLHNNLSPMDTDEPVREYEFNKYYPTASDSQNNIVPSDNVGEISSASVTTMTTNSNTNVSNCRENSVESSIDTLFTNFKGNFSEKSFMPLSKDYMVTSNLKEIKLPDITNNNSLPSINTSNVSMFLRRENSLIKDLNIKPIISKQTPLVTFEQNDVYIPEKDDCQQKMTDFSSRSQPYIGSFGNVPSVLTNIAQRNCTGYALNSYDSNNNIFLPQWRQMDISSSKRNKISVNFQRSLSTLSFGSVVSTNDSNCNPTKFVSNYSSSTITTSFPMFTSNIVH</sequence>
<gene>
    <name evidence="1" type="ORF">OCTVUL_1B000644</name>
</gene>
<dbReference type="AlphaFoldDB" id="A0AA36AZ41"/>
<dbReference type="Proteomes" id="UP001162480">
    <property type="component" value="Chromosome 6"/>
</dbReference>
<name>A0AA36AZ41_OCTVU</name>
<protein>
    <submittedName>
        <fullName evidence="1">Uncharacterized protein</fullName>
    </submittedName>
</protein>